<sequence>WVTEFFELDTSLSTLSPSPPPSPTTPPFPASSPPPTPYPSPPLSPLFHTPPSSPLESQTAIPSPINMAAAVPTFSGGMKENGLDWLKEIKAHFADARMSTDTARCEYFELKLRADTARRFEELPEGTRTDWKLLEAEWKQMYPSRNAYRCNTKDIDKFYDLRITDSDLAKRSGESNEGDAEWAIAQDRLPTYGAQGPALETLCADLATLDHAYIAKLAAQQERIQSQLDSISRFPTQANARPQRVGPQPRHFVPSAFTNPTANAFNAPFTTSALFPQTDSQTRANCALRPIANNVTHTADSSKSSNSTVNKSFDANPEGIRQYEDAVNRWFATYGADAVPNASRPFPLTPGSPSPGSGECWRCGHKGHYKESAEWLRNNPLPDKEQQYRRIVGASILNAVRNVRTTAAFHIESGTFDEFDRNYAFAPDVHEARYEEYQDVDLFSGNDLRDDL</sequence>
<dbReference type="AlphaFoldDB" id="A0A0C9V8I2"/>
<name>A0A0C9V8I2_SPHS4</name>
<evidence type="ECO:0008006" key="4">
    <source>
        <dbReference type="Google" id="ProtNLM"/>
    </source>
</evidence>
<dbReference type="HOGENOM" id="CLU_054619_0_0_1"/>
<accession>A0A0C9V8I2</accession>
<reference evidence="2 3" key="1">
    <citation type="submission" date="2014-06" db="EMBL/GenBank/DDBJ databases">
        <title>Evolutionary Origins and Diversification of the Mycorrhizal Mutualists.</title>
        <authorList>
            <consortium name="DOE Joint Genome Institute"/>
            <consortium name="Mycorrhizal Genomics Consortium"/>
            <person name="Kohler A."/>
            <person name="Kuo A."/>
            <person name="Nagy L.G."/>
            <person name="Floudas D."/>
            <person name="Copeland A."/>
            <person name="Barry K.W."/>
            <person name="Cichocki N."/>
            <person name="Veneault-Fourrey C."/>
            <person name="LaButti K."/>
            <person name="Lindquist E.A."/>
            <person name="Lipzen A."/>
            <person name="Lundell T."/>
            <person name="Morin E."/>
            <person name="Murat C."/>
            <person name="Riley R."/>
            <person name="Ohm R."/>
            <person name="Sun H."/>
            <person name="Tunlid A."/>
            <person name="Henrissat B."/>
            <person name="Grigoriev I.V."/>
            <person name="Hibbett D.S."/>
            <person name="Martin F."/>
        </authorList>
    </citation>
    <scope>NUCLEOTIDE SEQUENCE [LARGE SCALE GENOMIC DNA]</scope>
    <source>
        <strain evidence="2 3">SS14</strain>
    </source>
</reference>
<evidence type="ECO:0000313" key="2">
    <source>
        <dbReference type="EMBL" id="KIJ33631.1"/>
    </source>
</evidence>
<proteinExistence type="predicted"/>
<dbReference type="Proteomes" id="UP000054279">
    <property type="component" value="Unassembled WGS sequence"/>
</dbReference>
<gene>
    <name evidence="2" type="ORF">M422DRAFT_264398</name>
</gene>
<feature type="non-terminal residue" evidence="2">
    <location>
        <position position="452"/>
    </location>
</feature>
<organism evidence="2 3">
    <name type="scientific">Sphaerobolus stellatus (strain SS14)</name>
    <dbReference type="NCBI Taxonomy" id="990650"/>
    <lineage>
        <taxon>Eukaryota</taxon>
        <taxon>Fungi</taxon>
        <taxon>Dikarya</taxon>
        <taxon>Basidiomycota</taxon>
        <taxon>Agaricomycotina</taxon>
        <taxon>Agaricomycetes</taxon>
        <taxon>Phallomycetidae</taxon>
        <taxon>Geastrales</taxon>
        <taxon>Sphaerobolaceae</taxon>
        <taxon>Sphaerobolus</taxon>
    </lineage>
</organism>
<feature type="compositionally biased region" description="Pro residues" evidence="1">
    <location>
        <begin position="17"/>
        <end position="44"/>
    </location>
</feature>
<feature type="compositionally biased region" description="Low complexity" evidence="1">
    <location>
        <begin position="301"/>
        <end position="312"/>
    </location>
</feature>
<protein>
    <recommendedName>
        <fullName evidence="4">CCHC-type domain-containing protein</fullName>
    </recommendedName>
</protein>
<feature type="region of interest" description="Disordered" evidence="1">
    <location>
        <begin position="296"/>
        <end position="316"/>
    </location>
</feature>
<evidence type="ECO:0000256" key="1">
    <source>
        <dbReference type="SAM" id="MobiDB-lite"/>
    </source>
</evidence>
<keyword evidence="3" id="KW-1185">Reference proteome</keyword>
<feature type="region of interest" description="Disordered" evidence="1">
    <location>
        <begin position="1"/>
        <end position="61"/>
    </location>
</feature>
<dbReference type="EMBL" id="KN837210">
    <property type="protein sequence ID" value="KIJ33631.1"/>
    <property type="molecule type" value="Genomic_DNA"/>
</dbReference>
<evidence type="ECO:0000313" key="3">
    <source>
        <dbReference type="Proteomes" id="UP000054279"/>
    </source>
</evidence>